<keyword evidence="4" id="KW-1185">Reference proteome</keyword>
<keyword evidence="1" id="KW-1133">Transmembrane helix</keyword>
<dbReference type="PATRIC" id="fig|1227492.4.peg.976"/>
<evidence type="ECO:0000313" key="4">
    <source>
        <dbReference type="Proteomes" id="UP000011693"/>
    </source>
</evidence>
<dbReference type="RefSeq" id="WP_006166374.1">
    <property type="nucleotide sequence ID" value="NZ_AOIN01000035.1"/>
</dbReference>
<feature type="transmembrane region" description="Helical" evidence="1">
    <location>
        <begin position="44"/>
        <end position="65"/>
    </location>
</feature>
<dbReference type="InterPro" id="IPR058464">
    <property type="entry name" value="DUF8151"/>
</dbReference>
<keyword evidence="1" id="KW-0812">Transmembrane</keyword>
<comment type="caution">
    <text evidence="3">The sequence shown here is derived from an EMBL/GenBank/DDBJ whole genome shotgun (WGS) entry which is preliminary data.</text>
</comment>
<dbReference type="Proteomes" id="UP000011693">
    <property type="component" value="Unassembled WGS sequence"/>
</dbReference>
<dbReference type="AlphaFoldDB" id="M0AYG5"/>
<keyword evidence="1" id="KW-0472">Membrane</keyword>
<dbReference type="OrthoDB" id="205411at2157"/>
<sequence>MASELLAESLSLLFYTVAAGALTVAGVAAEYASFQHFGSGETMVALWLAAIGGIMLYAGVYGLGYQKVLGTVRGQ</sequence>
<protein>
    <recommendedName>
        <fullName evidence="2">DUF8151 domain-containing protein</fullName>
    </recommendedName>
</protein>
<feature type="domain" description="DUF8151" evidence="2">
    <location>
        <begin position="3"/>
        <end position="73"/>
    </location>
</feature>
<feature type="transmembrane region" description="Helical" evidence="1">
    <location>
        <begin position="12"/>
        <end position="32"/>
    </location>
</feature>
<evidence type="ECO:0000259" key="2">
    <source>
        <dbReference type="Pfam" id="PF26478"/>
    </source>
</evidence>
<gene>
    <name evidence="3" type="ORF">C482_05056</name>
</gene>
<proteinExistence type="predicted"/>
<dbReference type="Pfam" id="PF26478">
    <property type="entry name" value="DUF8151"/>
    <property type="match status" value="1"/>
</dbReference>
<dbReference type="EMBL" id="AOIN01000035">
    <property type="protein sequence ID" value="ELZ02998.1"/>
    <property type="molecule type" value="Genomic_DNA"/>
</dbReference>
<evidence type="ECO:0000256" key="1">
    <source>
        <dbReference type="SAM" id="Phobius"/>
    </source>
</evidence>
<reference evidence="3 4" key="1">
    <citation type="journal article" date="2014" name="PLoS Genet.">
        <title>Phylogenetically driven sequencing of extremely halophilic archaea reveals strategies for static and dynamic osmo-response.</title>
        <authorList>
            <person name="Becker E.A."/>
            <person name="Seitzer P.M."/>
            <person name="Tritt A."/>
            <person name="Larsen D."/>
            <person name="Krusor M."/>
            <person name="Yao A.I."/>
            <person name="Wu D."/>
            <person name="Madern D."/>
            <person name="Eisen J.A."/>
            <person name="Darling A.E."/>
            <person name="Facciotti M.T."/>
        </authorList>
    </citation>
    <scope>NUCLEOTIDE SEQUENCE [LARGE SCALE GENOMIC DNA]</scope>
    <source>
        <strain evidence="3 4">JCM 10990</strain>
    </source>
</reference>
<accession>M0AYG5</accession>
<organism evidence="3 4">
    <name type="scientific">Natrialba chahannaoensis JCM 10990</name>
    <dbReference type="NCBI Taxonomy" id="1227492"/>
    <lineage>
        <taxon>Archaea</taxon>
        <taxon>Methanobacteriati</taxon>
        <taxon>Methanobacteriota</taxon>
        <taxon>Stenosarchaea group</taxon>
        <taxon>Halobacteria</taxon>
        <taxon>Halobacteriales</taxon>
        <taxon>Natrialbaceae</taxon>
        <taxon>Natrialba</taxon>
    </lineage>
</organism>
<evidence type="ECO:0000313" key="3">
    <source>
        <dbReference type="EMBL" id="ELZ02998.1"/>
    </source>
</evidence>
<name>M0AYG5_9EURY</name>